<sequence>MFNTTVATIDSLASSSNNYLPSNVISTTRDVYESTNPIETKNSAPANKNSHTYYQDMQFDSKESENQFCGTELRKRNEIFKQVINDFKPLKEISLNDLSKISNEDKKNIKKWQDSYNELDKLEESQGPNCTCNHLSSLEKVWAKWAENKVEYPKEFQKDIQSYWHQGQLIKDWNDMTDIIVHQGRSIEWLRKVDTTDSQDSALVDNTNSFTYNPGMKFKNNQEKDEICGHELRRSNKAYEKFIKSFENLKDEDNFTNHKQTRTEEFVNWGVSIRELQEVMDSQGKVCNFPSHLDKVWQSWYEDREVCPIKFREDVKTHFEGQLPQDWRDMETHVAAHGTSIDELFPRKSCTSKCK</sequence>
<dbReference type="RefSeq" id="XP_019013705.1">
    <property type="nucleotide sequence ID" value="XM_019153544.1"/>
</dbReference>
<reference evidence="1" key="1">
    <citation type="submission" date="2013-07" db="EMBL/GenBank/DDBJ databases">
        <title>The Genome Sequence of Cryptococcus pinus CBS10737.</title>
        <authorList>
            <consortium name="The Broad Institute Genome Sequencing Platform"/>
            <person name="Cuomo C."/>
            <person name="Litvintseva A."/>
            <person name="Chen Y."/>
            <person name="Heitman J."/>
            <person name="Sun S."/>
            <person name="Springer D."/>
            <person name="Dromer F."/>
            <person name="Young S.K."/>
            <person name="Zeng Q."/>
            <person name="Gargeya S."/>
            <person name="Fitzgerald M."/>
            <person name="Abouelleil A."/>
            <person name="Alvarado L."/>
            <person name="Berlin A.M."/>
            <person name="Chapman S.B."/>
            <person name="Dewar J."/>
            <person name="Goldberg J."/>
            <person name="Griggs A."/>
            <person name="Gujja S."/>
            <person name="Hansen M."/>
            <person name="Howarth C."/>
            <person name="Imamovic A."/>
            <person name="Larimer J."/>
            <person name="McCowan C."/>
            <person name="Murphy C."/>
            <person name="Pearson M."/>
            <person name="Priest M."/>
            <person name="Roberts A."/>
            <person name="Saif S."/>
            <person name="Shea T."/>
            <person name="Sykes S."/>
            <person name="Wortman J."/>
            <person name="Nusbaum C."/>
            <person name="Birren B."/>
        </authorList>
    </citation>
    <scope>NUCLEOTIDE SEQUENCE [LARGE SCALE GENOMIC DNA]</scope>
    <source>
        <strain evidence="1">CBS 10737</strain>
    </source>
</reference>
<gene>
    <name evidence="1" type="ORF">I206_01776</name>
    <name evidence="2" type="ORF">I206_103219</name>
</gene>
<protein>
    <submittedName>
        <fullName evidence="1">Uncharacterized protein</fullName>
    </submittedName>
</protein>
<evidence type="ECO:0000313" key="3">
    <source>
        <dbReference type="Proteomes" id="UP000094020"/>
    </source>
</evidence>
<dbReference type="AlphaFoldDB" id="A0A1B9IAA7"/>
<dbReference type="GeneID" id="30170145"/>
<evidence type="ECO:0000313" key="1">
    <source>
        <dbReference type="EMBL" id="OCF52486.1"/>
    </source>
</evidence>
<reference evidence="2" key="2">
    <citation type="submission" date="2013-07" db="EMBL/GenBank/DDBJ databases">
        <authorList>
            <consortium name="The Broad Institute Genome Sequencing Platform"/>
            <person name="Cuomo C."/>
            <person name="Litvintseva A."/>
            <person name="Chen Y."/>
            <person name="Heitman J."/>
            <person name="Sun S."/>
            <person name="Springer D."/>
            <person name="Dromer F."/>
            <person name="Young S.K."/>
            <person name="Zeng Q."/>
            <person name="Gargeya S."/>
            <person name="Fitzgerald M."/>
            <person name="Abouelleil A."/>
            <person name="Alvarado L."/>
            <person name="Berlin A.M."/>
            <person name="Chapman S.B."/>
            <person name="Dewar J."/>
            <person name="Goldberg J."/>
            <person name="Griggs A."/>
            <person name="Gujja S."/>
            <person name="Hansen M."/>
            <person name="Howarth C."/>
            <person name="Imamovic A."/>
            <person name="Larimer J."/>
            <person name="McCowan C."/>
            <person name="Murphy C."/>
            <person name="Pearson M."/>
            <person name="Priest M."/>
            <person name="Roberts A."/>
            <person name="Saif S."/>
            <person name="Shea T."/>
            <person name="Sykes S."/>
            <person name="Wortman J."/>
            <person name="Nusbaum C."/>
            <person name="Birren B."/>
        </authorList>
    </citation>
    <scope>NUCLEOTIDE SEQUENCE</scope>
    <source>
        <strain evidence="2">CBS 10737</strain>
    </source>
</reference>
<dbReference type="EMBL" id="KI894008">
    <property type="protein sequence ID" value="OCF52486.1"/>
    <property type="molecule type" value="Genomic_DNA"/>
</dbReference>
<reference evidence="1" key="3">
    <citation type="submission" date="2016-07" db="EMBL/GenBank/DDBJ databases">
        <title>Evolution of pathogenesis and genome organization in the Tremellales.</title>
        <authorList>
            <person name="Cuomo C."/>
            <person name="Litvintseva A."/>
            <person name="Heitman J."/>
            <person name="Chen Y."/>
            <person name="Sun S."/>
            <person name="Springer D."/>
            <person name="Dromer F."/>
            <person name="Young S."/>
            <person name="Zeng Q."/>
            <person name="Chapman S."/>
            <person name="Gujja S."/>
            <person name="Saif S."/>
            <person name="Birren B."/>
        </authorList>
    </citation>
    <scope>NUCLEOTIDE SEQUENCE</scope>
    <source>
        <strain evidence="1">CBS 10737</strain>
    </source>
</reference>
<keyword evidence="3" id="KW-1185">Reference proteome</keyword>
<dbReference type="Proteomes" id="UP000094020">
    <property type="component" value="Chromosome 4"/>
</dbReference>
<dbReference type="KEGG" id="kpin:30170145"/>
<proteinExistence type="predicted"/>
<accession>A0A1B9IAA7</accession>
<organism evidence="1">
    <name type="scientific">Kwoniella pini CBS 10737</name>
    <dbReference type="NCBI Taxonomy" id="1296096"/>
    <lineage>
        <taxon>Eukaryota</taxon>
        <taxon>Fungi</taxon>
        <taxon>Dikarya</taxon>
        <taxon>Basidiomycota</taxon>
        <taxon>Agaricomycotina</taxon>
        <taxon>Tremellomycetes</taxon>
        <taxon>Tremellales</taxon>
        <taxon>Cryptococcaceae</taxon>
        <taxon>Kwoniella</taxon>
    </lineage>
</organism>
<reference evidence="2" key="4">
    <citation type="submission" date="2024-02" db="EMBL/GenBank/DDBJ databases">
        <title>Comparative genomics of Cryptococcus and Kwoniella reveals pathogenesis evolution and contrasting modes of karyotype evolution via chromosome fusion or intercentromeric recombination.</title>
        <authorList>
            <person name="Coelho M.A."/>
            <person name="David-Palma M."/>
            <person name="Shea T."/>
            <person name="Bowers K."/>
            <person name="McGinley-Smith S."/>
            <person name="Mohammad A.W."/>
            <person name="Gnirke A."/>
            <person name="Yurkov A.M."/>
            <person name="Nowrousian M."/>
            <person name="Sun S."/>
            <person name="Cuomo C.A."/>
            <person name="Heitman J."/>
        </authorList>
    </citation>
    <scope>NUCLEOTIDE SEQUENCE</scope>
    <source>
        <strain evidence="2">CBS 10737</strain>
    </source>
</reference>
<dbReference type="EMBL" id="CP144522">
    <property type="protein sequence ID" value="WWC69281.1"/>
    <property type="molecule type" value="Genomic_DNA"/>
</dbReference>
<name>A0A1B9IAA7_9TREE</name>
<evidence type="ECO:0000313" key="2">
    <source>
        <dbReference type="EMBL" id="WWC69281.1"/>
    </source>
</evidence>